<evidence type="ECO:0000313" key="1">
    <source>
        <dbReference type="EMBL" id="GLI28282.1"/>
    </source>
</evidence>
<dbReference type="SUPFAM" id="SSF48371">
    <property type="entry name" value="ARM repeat"/>
    <property type="match status" value="1"/>
</dbReference>
<name>A0A9W6CZX4_9MICO</name>
<evidence type="ECO:0000313" key="2">
    <source>
        <dbReference type="Proteomes" id="UP001144396"/>
    </source>
</evidence>
<dbReference type="EMBL" id="BSDP01000001">
    <property type="protein sequence ID" value="GLI28282.1"/>
    <property type="molecule type" value="Genomic_DNA"/>
</dbReference>
<accession>A0A9W6CZX4</accession>
<proteinExistence type="predicted"/>
<dbReference type="Gene3D" id="1.25.10.10">
    <property type="entry name" value="Leucine-rich Repeat Variant"/>
    <property type="match status" value="1"/>
</dbReference>
<gene>
    <name evidence="1" type="ORF">ARHIZOSPH14_25240</name>
</gene>
<evidence type="ECO:0008006" key="3">
    <source>
        <dbReference type="Google" id="ProtNLM"/>
    </source>
</evidence>
<dbReference type="InterPro" id="IPR011989">
    <property type="entry name" value="ARM-like"/>
</dbReference>
<sequence>MTRTEPPAPEEGPILERLAAEGYEVESLAELRHSGIRYRKAIPVLVDALNSSVEPKTLMEVVRALSVPWAKPSAVPGLIDLFAVVDDPNELGLRWAVGNALDVTWDDAYFDHLAQLARERSYGRGREMLVLGLGRSKRPEAGTLLIELLDDPTVNGHAVKALGKLTIPEARAGLEQMTGDSRTWVRKAAARALAKLD</sequence>
<reference evidence="1" key="1">
    <citation type="submission" date="2022-12" db="EMBL/GenBank/DDBJ databases">
        <title>Reference genome sequencing for broad-spectrum identification of bacterial and archaeal isolates by mass spectrometry.</title>
        <authorList>
            <person name="Sekiguchi Y."/>
            <person name="Tourlousse D.M."/>
        </authorList>
    </citation>
    <scope>NUCLEOTIDE SEQUENCE</scope>
    <source>
        <strain evidence="1">14</strain>
    </source>
</reference>
<dbReference type="InterPro" id="IPR016024">
    <property type="entry name" value="ARM-type_fold"/>
</dbReference>
<organism evidence="1 2">
    <name type="scientific">Agromyces rhizosphaerae</name>
    <dbReference type="NCBI Taxonomy" id="88374"/>
    <lineage>
        <taxon>Bacteria</taxon>
        <taxon>Bacillati</taxon>
        <taxon>Actinomycetota</taxon>
        <taxon>Actinomycetes</taxon>
        <taxon>Micrococcales</taxon>
        <taxon>Microbacteriaceae</taxon>
        <taxon>Agromyces</taxon>
    </lineage>
</organism>
<keyword evidence="2" id="KW-1185">Reference proteome</keyword>
<dbReference type="AlphaFoldDB" id="A0A9W6CZX4"/>
<dbReference type="Proteomes" id="UP001144396">
    <property type="component" value="Unassembled WGS sequence"/>
</dbReference>
<protein>
    <recommendedName>
        <fullName evidence="3">HEAT repeat domain-containing protein</fullName>
    </recommendedName>
</protein>
<dbReference type="RefSeq" id="WP_281885516.1">
    <property type="nucleotide sequence ID" value="NZ_BSDP01000001.1"/>
</dbReference>
<dbReference type="Pfam" id="PF13646">
    <property type="entry name" value="HEAT_2"/>
    <property type="match status" value="1"/>
</dbReference>
<comment type="caution">
    <text evidence="1">The sequence shown here is derived from an EMBL/GenBank/DDBJ whole genome shotgun (WGS) entry which is preliminary data.</text>
</comment>